<protein>
    <recommendedName>
        <fullName evidence="4">Tumor protein p53-inducible protein 13</fullName>
    </recommendedName>
</protein>
<dbReference type="PANTHER" id="PTHR34179:SF1">
    <property type="entry name" value="TUMOR PROTEIN P53-INDUCIBLE PROTEIN 13"/>
    <property type="match status" value="1"/>
</dbReference>
<feature type="signal peptide" evidence="1">
    <location>
        <begin position="1"/>
        <end position="16"/>
    </location>
</feature>
<evidence type="ECO:0000313" key="2">
    <source>
        <dbReference type="EMBL" id="KNC24733.1"/>
    </source>
</evidence>
<evidence type="ECO:0008006" key="4">
    <source>
        <dbReference type="Google" id="ProtNLM"/>
    </source>
</evidence>
<feature type="chain" id="PRO_5005535387" description="Tumor protein p53-inducible protein 13" evidence="1">
    <location>
        <begin position="17"/>
        <end position="334"/>
    </location>
</feature>
<dbReference type="OrthoDB" id="5960270at2759"/>
<evidence type="ECO:0000313" key="3">
    <source>
        <dbReference type="Proteomes" id="UP000037069"/>
    </source>
</evidence>
<dbReference type="OMA" id="LWFPHPP"/>
<dbReference type="EMBL" id="JRES01001180">
    <property type="protein sequence ID" value="KNC24733.1"/>
    <property type="molecule type" value="Genomic_DNA"/>
</dbReference>
<dbReference type="InterPro" id="IPR021454">
    <property type="entry name" value="DUF3105"/>
</dbReference>
<dbReference type="PANTHER" id="PTHR34179">
    <property type="entry name" value="TUMOR PROTEIN P53-INDUCIBLE PROTEIN 13"/>
    <property type="match status" value="1"/>
</dbReference>
<gene>
    <name evidence="2" type="ORF">FF38_05444</name>
</gene>
<dbReference type="Pfam" id="PF11303">
    <property type="entry name" value="DUF3105"/>
    <property type="match status" value="1"/>
</dbReference>
<dbReference type="Proteomes" id="UP000037069">
    <property type="component" value="Unassembled WGS sequence"/>
</dbReference>
<name>A0A0L0BXE3_LUCCU</name>
<comment type="caution">
    <text evidence="2">The sequence shown here is derived from an EMBL/GenBank/DDBJ whole genome shotgun (WGS) entry which is preliminary data.</text>
</comment>
<keyword evidence="3" id="KW-1185">Reference proteome</keyword>
<organism evidence="2 3">
    <name type="scientific">Lucilia cuprina</name>
    <name type="common">Green bottle fly</name>
    <name type="synonym">Australian sheep blowfly</name>
    <dbReference type="NCBI Taxonomy" id="7375"/>
    <lineage>
        <taxon>Eukaryota</taxon>
        <taxon>Metazoa</taxon>
        <taxon>Ecdysozoa</taxon>
        <taxon>Arthropoda</taxon>
        <taxon>Hexapoda</taxon>
        <taxon>Insecta</taxon>
        <taxon>Pterygota</taxon>
        <taxon>Neoptera</taxon>
        <taxon>Endopterygota</taxon>
        <taxon>Diptera</taxon>
        <taxon>Brachycera</taxon>
        <taxon>Muscomorpha</taxon>
        <taxon>Oestroidea</taxon>
        <taxon>Calliphoridae</taxon>
        <taxon>Luciliinae</taxon>
        <taxon>Lucilia</taxon>
    </lineage>
</organism>
<dbReference type="AlphaFoldDB" id="A0A0L0BXE3"/>
<accession>A0A0L0BXE3</accession>
<sequence length="334" mass="38436">MFKLLIYLNLIIILFAQYEGRTFKKGRLNDNSLNEDETPWQNLWFPHPPNYQNNDVKTETVNVAAGTIRDATTAVSNEEFSLEKKPSKDWLWFPHPPGYQNKEKVKEHVEKPIENVQQKHECDNGKFGLSVDYDPLDKRHSYNYLCLDQRSKYTPNLNTTAILKDYAIPAAYEPSVKCLNETIEYRESIPTFGAYRPLAPKYGSYSYLPPQRWLHSLADGAIVLLYHPCAFAGQIDQLQNTLKGCLYRHIITPSQQLTPQRPLALLAWGKSLQMSVVDDAIAVKFIKDNAKLGFRQKQQKLKLSSKMYDAGLLSEAHLVTDEQDEEICGYKEMR</sequence>
<dbReference type="GO" id="GO:0005737">
    <property type="term" value="C:cytoplasm"/>
    <property type="evidence" value="ECO:0007669"/>
    <property type="project" value="TreeGrafter"/>
</dbReference>
<evidence type="ECO:0000256" key="1">
    <source>
        <dbReference type="SAM" id="SignalP"/>
    </source>
</evidence>
<keyword evidence="1" id="KW-0732">Signal</keyword>
<proteinExistence type="predicted"/>
<dbReference type="STRING" id="7375.A0A0L0BXE3"/>
<reference evidence="2 3" key="1">
    <citation type="journal article" date="2015" name="Nat. Commun.">
        <title>Lucilia cuprina genome unlocks parasitic fly biology to underpin future interventions.</title>
        <authorList>
            <person name="Anstead C.A."/>
            <person name="Korhonen P.K."/>
            <person name="Young N.D."/>
            <person name="Hall R.S."/>
            <person name="Jex A.R."/>
            <person name="Murali S.C."/>
            <person name="Hughes D.S."/>
            <person name="Lee S.F."/>
            <person name="Perry T."/>
            <person name="Stroehlein A.J."/>
            <person name="Ansell B.R."/>
            <person name="Breugelmans B."/>
            <person name="Hofmann A."/>
            <person name="Qu J."/>
            <person name="Dugan S."/>
            <person name="Lee S.L."/>
            <person name="Chao H."/>
            <person name="Dinh H."/>
            <person name="Han Y."/>
            <person name="Doddapaneni H.V."/>
            <person name="Worley K.C."/>
            <person name="Muzny D.M."/>
            <person name="Ioannidis P."/>
            <person name="Waterhouse R.M."/>
            <person name="Zdobnov E.M."/>
            <person name="James P.J."/>
            <person name="Bagnall N.H."/>
            <person name="Kotze A.C."/>
            <person name="Gibbs R.A."/>
            <person name="Richards S."/>
            <person name="Batterham P."/>
            <person name="Gasser R.B."/>
        </authorList>
    </citation>
    <scope>NUCLEOTIDE SEQUENCE [LARGE SCALE GENOMIC DNA]</scope>
    <source>
        <strain evidence="2 3">LS</strain>
        <tissue evidence="2">Full body</tissue>
    </source>
</reference>